<evidence type="ECO:0000313" key="3">
    <source>
        <dbReference type="Proteomes" id="UP000626148"/>
    </source>
</evidence>
<gene>
    <name evidence="2" type="ORF">GCM10007392_19500</name>
</gene>
<dbReference type="AlphaFoldDB" id="A0A918K6R5"/>
<keyword evidence="3" id="KW-1185">Reference proteome</keyword>
<proteinExistence type="predicted"/>
<protein>
    <submittedName>
        <fullName evidence="2">Uncharacterized protein</fullName>
    </submittedName>
</protein>
<evidence type="ECO:0000313" key="2">
    <source>
        <dbReference type="EMBL" id="GGX52271.1"/>
    </source>
</evidence>
<name>A0A918K6R5_9GAMM</name>
<comment type="caution">
    <text evidence="2">The sequence shown here is derived from an EMBL/GenBank/DDBJ whole genome shotgun (WGS) entry which is preliminary data.</text>
</comment>
<dbReference type="RefSeq" id="WP_189608356.1">
    <property type="nucleotide sequence ID" value="NZ_BMXR01000004.1"/>
</dbReference>
<evidence type="ECO:0000256" key="1">
    <source>
        <dbReference type="SAM" id="MobiDB-lite"/>
    </source>
</evidence>
<feature type="compositionally biased region" description="Basic and acidic residues" evidence="1">
    <location>
        <begin position="57"/>
        <end position="76"/>
    </location>
</feature>
<dbReference type="Proteomes" id="UP000626148">
    <property type="component" value="Unassembled WGS sequence"/>
</dbReference>
<reference evidence="2" key="1">
    <citation type="journal article" date="2014" name="Int. J. Syst. Evol. Microbiol.">
        <title>Complete genome sequence of Corynebacterium casei LMG S-19264T (=DSM 44701T), isolated from a smear-ripened cheese.</title>
        <authorList>
            <consortium name="US DOE Joint Genome Institute (JGI-PGF)"/>
            <person name="Walter F."/>
            <person name="Albersmeier A."/>
            <person name="Kalinowski J."/>
            <person name="Ruckert C."/>
        </authorList>
    </citation>
    <scope>NUCLEOTIDE SEQUENCE</scope>
    <source>
        <strain evidence="2">KCTC 22169</strain>
    </source>
</reference>
<organism evidence="2 3">
    <name type="scientific">Saccharospirillum salsuginis</name>
    <dbReference type="NCBI Taxonomy" id="418750"/>
    <lineage>
        <taxon>Bacteria</taxon>
        <taxon>Pseudomonadati</taxon>
        <taxon>Pseudomonadota</taxon>
        <taxon>Gammaproteobacteria</taxon>
        <taxon>Oceanospirillales</taxon>
        <taxon>Saccharospirillaceae</taxon>
        <taxon>Saccharospirillum</taxon>
    </lineage>
</organism>
<sequence length="102" mass="11253">MCEEKRVQCPACLGVAFVKPNRLGDAFLTCSTCGPWNGRGPKFRAWCESLPSLDSKPVPEPEKEGPTVAEQLRETESEPVPETETGDGDTQEDWLEAWGRGE</sequence>
<feature type="region of interest" description="Disordered" evidence="1">
    <location>
        <begin position="52"/>
        <end position="102"/>
    </location>
</feature>
<reference evidence="2" key="2">
    <citation type="submission" date="2020-09" db="EMBL/GenBank/DDBJ databases">
        <authorList>
            <person name="Sun Q."/>
            <person name="Kim S."/>
        </authorList>
    </citation>
    <scope>NUCLEOTIDE SEQUENCE</scope>
    <source>
        <strain evidence="2">KCTC 22169</strain>
    </source>
</reference>
<dbReference type="EMBL" id="BMXR01000004">
    <property type="protein sequence ID" value="GGX52271.1"/>
    <property type="molecule type" value="Genomic_DNA"/>
</dbReference>
<feature type="compositionally biased region" description="Acidic residues" evidence="1">
    <location>
        <begin position="77"/>
        <end position="95"/>
    </location>
</feature>
<accession>A0A918K6R5</accession>